<dbReference type="PANTHER" id="PTHR47432:SF1">
    <property type="entry name" value="CELL WALL ASSEMBLY REGULATOR SMI1"/>
    <property type="match status" value="1"/>
</dbReference>
<sequence length="546" mass="60181">MARQFLATLHEFFGSEGRSGGLFGSNVGTDLSQAYHASGSGPFLNRASQGMQSTTRLTSTPDYSVSGPSLPLYTRSDIRQGSPVARAWRTITRFCDENYEELRDALNWPATIEQINTLQHGLGQALPAAVCEWLLCCDGQEVESYASCKDGLFFGLPFLGTDDILREWQFWRHVDRNPETGLNPVLKGHMRSCPTKWVRREYSCPGWIPLIADGNGNYMGVDLNPDPTGPGKPGQVILFGRDFDTKIVIYGCDGPDGWAKFLQSFAEELEAGTTFVMHAADEVSSGASEDQIGYRSYFAGAGDRGGEAGVEFQLVGEFAHWPVLECWAERSIRAWKMLGLAEEHRDGPITSDPSLPEDLGDISKTSSTHDPMDPLTTNASSRMRRKSSSSTHTSTPPTQPQSFRTRKNLDSYRSTSPTVRRTRMPAPQPLVDLPTIEDVRAVEAVDLSQSSRTASALNPIRNLARNTLYLNVKGTNSVLPLHETVEMVPRPSNELPPQHLEDSAADTLHEPWKRTHGMRSSAQLLHSDTNPEGETVDLVDAPKTDV</sequence>
<accession>A0A1M8A1F3</accession>
<dbReference type="STRING" id="1230383.A0A1M8A1F3"/>
<dbReference type="Proteomes" id="UP000186303">
    <property type="component" value="Chromosome 1"/>
</dbReference>
<feature type="region of interest" description="Disordered" evidence="1">
    <location>
        <begin position="518"/>
        <end position="546"/>
    </location>
</feature>
<dbReference type="OrthoDB" id="2305498at2759"/>
<feature type="compositionally biased region" description="Polar residues" evidence="1">
    <location>
        <begin position="518"/>
        <end position="532"/>
    </location>
</feature>
<organism evidence="3 4">
    <name type="scientific">Malassezia sympodialis (strain ATCC 42132)</name>
    <name type="common">Atopic eczema-associated yeast</name>
    <dbReference type="NCBI Taxonomy" id="1230383"/>
    <lineage>
        <taxon>Eukaryota</taxon>
        <taxon>Fungi</taxon>
        <taxon>Dikarya</taxon>
        <taxon>Basidiomycota</taxon>
        <taxon>Ustilaginomycotina</taxon>
        <taxon>Malasseziomycetes</taxon>
        <taxon>Malasseziales</taxon>
        <taxon>Malasseziaceae</taxon>
        <taxon>Malassezia</taxon>
    </lineage>
</organism>
<dbReference type="GO" id="GO:0043332">
    <property type="term" value="C:mating projection tip"/>
    <property type="evidence" value="ECO:0007669"/>
    <property type="project" value="TreeGrafter"/>
</dbReference>
<protein>
    <submittedName>
        <fullName evidence="3">Similar to S.cerevisiae protein SMI1 (Protein involved in the regulation of cell wall synthesis)</fullName>
    </submittedName>
</protein>
<name>A0A1M8A1F3_MALS4</name>
<feature type="domain" description="Knr4/Smi1-like" evidence="2">
    <location>
        <begin position="109"/>
        <end position="264"/>
    </location>
</feature>
<dbReference type="SMART" id="SM00860">
    <property type="entry name" value="SMI1_KNR4"/>
    <property type="match status" value="1"/>
</dbReference>
<evidence type="ECO:0000259" key="2">
    <source>
        <dbReference type="SMART" id="SM00860"/>
    </source>
</evidence>
<dbReference type="AlphaFoldDB" id="A0A1M8A1F3"/>
<dbReference type="Pfam" id="PF09346">
    <property type="entry name" value="SMI1_KNR4"/>
    <property type="match status" value="1"/>
</dbReference>
<dbReference type="InterPro" id="IPR051873">
    <property type="entry name" value="KNR4/SMI1_regulator"/>
</dbReference>
<reference evidence="4" key="1">
    <citation type="journal article" date="2017" name="Nucleic Acids Res.">
        <title>Proteogenomics produces comprehensive and highly accurate protein-coding gene annotation in a complete genome assembly of Malassezia sympodialis.</title>
        <authorList>
            <person name="Zhu Y."/>
            <person name="Engstroem P.G."/>
            <person name="Tellgren-Roth C."/>
            <person name="Baudo C.D."/>
            <person name="Kennell J.C."/>
            <person name="Sun S."/>
            <person name="Billmyre R.B."/>
            <person name="Schroeder M.S."/>
            <person name="Andersson A."/>
            <person name="Holm T."/>
            <person name="Sigurgeirsson B."/>
            <person name="Wu G."/>
            <person name="Sankaranarayanan S.R."/>
            <person name="Siddharthan R."/>
            <person name="Sanyal K."/>
            <person name="Lundeberg J."/>
            <person name="Nystedt B."/>
            <person name="Boekhout T."/>
            <person name="Dawson T.L. Jr."/>
            <person name="Heitman J."/>
            <person name="Scheynius A."/>
            <person name="Lehtioe J."/>
        </authorList>
    </citation>
    <scope>NUCLEOTIDE SEQUENCE [LARGE SCALE GENOMIC DNA]</scope>
    <source>
        <strain evidence="4">ATCC 42132</strain>
    </source>
</reference>
<evidence type="ECO:0000256" key="1">
    <source>
        <dbReference type="SAM" id="MobiDB-lite"/>
    </source>
</evidence>
<dbReference type="VEuPathDB" id="FungiDB:MSYG_0640"/>
<dbReference type="SUPFAM" id="SSF160631">
    <property type="entry name" value="SMI1/KNR4-like"/>
    <property type="match status" value="1"/>
</dbReference>
<dbReference type="InterPro" id="IPR018958">
    <property type="entry name" value="Knr4/Smi1-like_dom"/>
</dbReference>
<keyword evidence="4" id="KW-1185">Reference proteome</keyword>
<dbReference type="EMBL" id="LT671821">
    <property type="protein sequence ID" value="SHO76302.1"/>
    <property type="molecule type" value="Genomic_DNA"/>
</dbReference>
<proteinExistence type="predicted"/>
<dbReference type="InterPro" id="IPR037883">
    <property type="entry name" value="Knr4/Smi1-like_sf"/>
</dbReference>
<evidence type="ECO:0000313" key="3">
    <source>
        <dbReference type="EMBL" id="SHO76302.1"/>
    </source>
</evidence>
<feature type="region of interest" description="Disordered" evidence="1">
    <location>
        <begin position="346"/>
        <end position="429"/>
    </location>
</feature>
<dbReference type="GO" id="GO:0070880">
    <property type="term" value="P:fungal-type cell wall beta-glucan biosynthetic process"/>
    <property type="evidence" value="ECO:0007669"/>
    <property type="project" value="TreeGrafter"/>
</dbReference>
<feature type="compositionally biased region" description="Polar residues" evidence="1">
    <location>
        <begin position="363"/>
        <end position="379"/>
    </location>
</feature>
<dbReference type="OMA" id="FCDENYE"/>
<evidence type="ECO:0000313" key="4">
    <source>
        <dbReference type="Proteomes" id="UP000186303"/>
    </source>
</evidence>
<dbReference type="PANTHER" id="PTHR47432">
    <property type="entry name" value="CELL WALL ASSEMBLY REGULATOR SMI1"/>
    <property type="match status" value="1"/>
</dbReference>
<gene>
    <name evidence="3" type="ORF">MSYG_0640</name>
</gene>
<feature type="compositionally biased region" description="Low complexity" evidence="1">
    <location>
        <begin position="388"/>
        <end position="403"/>
    </location>
</feature>